<evidence type="ECO:0000259" key="1">
    <source>
        <dbReference type="Pfam" id="PF01261"/>
    </source>
</evidence>
<dbReference type="EMBL" id="ABOX02000004">
    <property type="protein sequence ID" value="EEF62482.1"/>
    <property type="molecule type" value="Genomic_DNA"/>
</dbReference>
<name>B9XC14_PEDPL</name>
<dbReference type="OrthoDB" id="9815124at2"/>
<dbReference type="STRING" id="320771.Cflav_PD5117"/>
<dbReference type="GO" id="GO:0016853">
    <property type="term" value="F:isomerase activity"/>
    <property type="evidence" value="ECO:0007669"/>
    <property type="project" value="UniProtKB-KW"/>
</dbReference>
<reference evidence="2 3" key="1">
    <citation type="journal article" date="2011" name="J. Bacteriol.">
        <title>Genome sequence of 'Pedosphaera parvula' Ellin514, an aerobic Verrucomicrobial isolate from pasture soil.</title>
        <authorList>
            <person name="Kant R."/>
            <person name="van Passel M.W."/>
            <person name="Sangwan P."/>
            <person name="Palva A."/>
            <person name="Lucas S."/>
            <person name="Copeland A."/>
            <person name="Lapidus A."/>
            <person name="Glavina Del Rio T."/>
            <person name="Dalin E."/>
            <person name="Tice H."/>
            <person name="Bruce D."/>
            <person name="Goodwin L."/>
            <person name="Pitluck S."/>
            <person name="Chertkov O."/>
            <person name="Larimer F.W."/>
            <person name="Land M.L."/>
            <person name="Hauser L."/>
            <person name="Brettin T.S."/>
            <person name="Detter J.C."/>
            <person name="Han S."/>
            <person name="de Vos W.M."/>
            <person name="Janssen P.H."/>
            <person name="Smidt H."/>
        </authorList>
    </citation>
    <scope>NUCLEOTIDE SEQUENCE [LARGE SCALE GENOMIC DNA]</scope>
    <source>
        <strain evidence="2 3">Ellin514</strain>
    </source>
</reference>
<evidence type="ECO:0000313" key="3">
    <source>
        <dbReference type="Proteomes" id="UP000003688"/>
    </source>
</evidence>
<dbReference type="InterPro" id="IPR013022">
    <property type="entry name" value="Xyl_isomerase-like_TIM-brl"/>
</dbReference>
<proteinExistence type="predicted"/>
<protein>
    <submittedName>
        <fullName evidence="2">Xylose isomerase domain protein TIM barrel</fullName>
    </submittedName>
</protein>
<comment type="caution">
    <text evidence="2">The sequence shown here is derived from an EMBL/GenBank/DDBJ whole genome shotgun (WGS) entry which is preliminary data.</text>
</comment>
<gene>
    <name evidence="2" type="ORF">Cflav_PD5117</name>
</gene>
<keyword evidence="3" id="KW-1185">Reference proteome</keyword>
<sequence length="299" mass="33954">MILTGIGDEAGASIDSQIKATKELGWKYIEMRAVEVPGFPKANLHDIPEPAFDMLVDKLTKAELGVYCFGSAIMNWAKKVEDPFDITLGEVKRAIPRMQKLKTKFIRIMSYKPKEAEEKTPAVVFERVREVTNMFLDAGIQSVHENCMNYGGMSSQHALEMLEKCPGLKWVFDTANPIFNADRKGPKPWAKQDPWEFWTQVRDHTAHIHIKDATWVSAKNDADYNWPGEGKGRVRDILKDAFARGYDAGISIEPHMVVVFHDAHVKAASEDATRENYVEYGRRLEKMIKEIKAELGQKV</sequence>
<dbReference type="Proteomes" id="UP000003688">
    <property type="component" value="Unassembled WGS sequence"/>
</dbReference>
<feature type="domain" description="Xylose isomerase-like TIM barrel" evidence="1">
    <location>
        <begin position="19"/>
        <end position="255"/>
    </location>
</feature>
<organism evidence="2 3">
    <name type="scientific">Pedosphaera parvula (strain Ellin514)</name>
    <dbReference type="NCBI Taxonomy" id="320771"/>
    <lineage>
        <taxon>Bacteria</taxon>
        <taxon>Pseudomonadati</taxon>
        <taxon>Verrucomicrobiota</taxon>
        <taxon>Pedosphaerae</taxon>
        <taxon>Pedosphaerales</taxon>
        <taxon>Pedosphaeraceae</taxon>
        <taxon>Pedosphaera</taxon>
    </lineage>
</organism>
<dbReference type="Pfam" id="PF01261">
    <property type="entry name" value="AP_endonuc_2"/>
    <property type="match status" value="1"/>
</dbReference>
<keyword evidence="2" id="KW-0413">Isomerase</keyword>
<dbReference type="Gene3D" id="3.20.20.150">
    <property type="entry name" value="Divalent-metal-dependent TIM barrel enzymes"/>
    <property type="match status" value="1"/>
</dbReference>
<dbReference type="SUPFAM" id="SSF51658">
    <property type="entry name" value="Xylose isomerase-like"/>
    <property type="match status" value="1"/>
</dbReference>
<dbReference type="PANTHER" id="PTHR12110">
    <property type="entry name" value="HYDROXYPYRUVATE ISOMERASE"/>
    <property type="match status" value="1"/>
</dbReference>
<accession>B9XC14</accession>
<dbReference type="RefSeq" id="WP_007413362.1">
    <property type="nucleotide sequence ID" value="NZ_ABOX02000004.1"/>
</dbReference>
<dbReference type="InterPro" id="IPR036237">
    <property type="entry name" value="Xyl_isomerase-like_sf"/>
</dbReference>
<evidence type="ECO:0000313" key="2">
    <source>
        <dbReference type="EMBL" id="EEF62482.1"/>
    </source>
</evidence>
<dbReference type="AlphaFoldDB" id="B9XC14"/>
<dbReference type="InterPro" id="IPR050312">
    <property type="entry name" value="IolE/XylAMocC-like"/>
</dbReference>